<dbReference type="InterPro" id="IPR001304">
    <property type="entry name" value="C-type_lectin-like"/>
</dbReference>
<proteinExistence type="predicted"/>
<dbReference type="Pfam" id="PF00059">
    <property type="entry name" value="Lectin_C"/>
    <property type="match status" value="3"/>
</dbReference>
<dbReference type="PROSITE" id="PS50041">
    <property type="entry name" value="C_TYPE_LECTIN_2"/>
    <property type="match status" value="3"/>
</dbReference>
<feature type="domain" description="C-type lectin" evidence="1">
    <location>
        <begin position="198"/>
        <end position="323"/>
    </location>
</feature>
<feature type="domain" description="C-type lectin" evidence="1">
    <location>
        <begin position="364"/>
        <end position="485"/>
    </location>
</feature>
<reference evidence="3" key="1">
    <citation type="submission" date="2024-02" db="UniProtKB">
        <authorList>
            <consortium name="WormBaseParasite"/>
        </authorList>
    </citation>
    <scope>IDENTIFICATION</scope>
</reference>
<protein>
    <recommendedName>
        <fullName evidence="1">C-type lectin domain-containing protein</fullName>
    </recommendedName>
</protein>
<keyword evidence="2" id="KW-1185">Reference proteome</keyword>
<evidence type="ECO:0000313" key="3">
    <source>
        <dbReference type="WBParaSite" id="MBELARI_LOCUS825"/>
    </source>
</evidence>
<dbReference type="SUPFAM" id="SSF56436">
    <property type="entry name" value="C-type lectin-like"/>
    <property type="match status" value="3"/>
</dbReference>
<dbReference type="PANTHER" id="PTHR22803">
    <property type="entry name" value="MANNOSE, PHOSPHOLIPASE, LECTIN RECEPTOR RELATED"/>
    <property type="match status" value="1"/>
</dbReference>
<evidence type="ECO:0000259" key="1">
    <source>
        <dbReference type="PROSITE" id="PS50041"/>
    </source>
</evidence>
<dbReference type="Proteomes" id="UP000887575">
    <property type="component" value="Unassembled WGS sequence"/>
</dbReference>
<dbReference type="InterPro" id="IPR016187">
    <property type="entry name" value="CTDL_fold"/>
</dbReference>
<sequence length="498" mass="54540">MRFFVFNGPPFYIAMLNQKTGWYYAQSLNNCYKVITETGGITQQQGDALCKSSSGQLASIHSAEENRIVSELSSIGQVQTNYQTLTGGIRTGVNPITYGWSDGTPFDYQNWATTQPDNRNNAQACLQIWASNNTNLDFRSFIQKWDDVECGAKFLNVICKITLGGGGKTTPSNGKHCGGRTTAKPLSNCPSDWIYLQETGNCYRAVTQAGGVDYEQADALCKSNGGQLVSIHSDKENELVYELSTMGQVNTLYHTLIGGVKIGAGQNDFGWSDGSPFDYQNWAPTPDARSCIQMWSSNYTGLAGFDFNPYITKWDDASCNAKYLNAVCKLVSKKGSTALAIISSTLKTPSCPSDWHYEAGLKNCYKVITRSGGINFDQANIDCKALGGELASIHSAEENRLINSLTTTGKNLTAGAMTLIGGQRTGPNPGDWRWVDNSAWDYTSWISIGPNNYAGVQNCIQVLSSNIVNPPAWYEVGNWDDLECSYLYLNAVCKRIAF</sequence>
<dbReference type="CDD" id="cd00037">
    <property type="entry name" value="CLECT"/>
    <property type="match status" value="1"/>
</dbReference>
<accession>A0AAF3JBF8</accession>
<organism evidence="2 3">
    <name type="scientific">Mesorhabditis belari</name>
    <dbReference type="NCBI Taxonomy" id="2138241"/>
    <lineage>
        <taxon>Eukaryota</taxon>
        <taxon>Metazoa</taxon>
        <taxon>Ecdysozoa</taxon>
        <taxon>Nematoda</taxon>
        <taxon>Chromadorea</taxon>
        <taxon>Rhabditida</taxon>
        <taxon>Rhabditina</taxon>
        <taxon>Rhabditomorpha</taxon>
        <taxon>Rhabditoidea</taxon>
        <taxon>Rhabditidae</taxon>
        <taxon>Mesorhabditinae</taxon>
        <taxon>Mesorhabditis</taxon>
    </lineage>
</organism>
<dbReference type="AlphaFoldDB" id="A0AAF3JBF8"/>
<dbReference type="SMART" id="SM00034">
    <property type="entry name" value="CLECT"/>
    <property type="match status" value="3"/>
</dbReference>
<name>A0AAF3JBF8_9BILA</name>
<feature type="domain" description="C-type lectin" evidence="1">
    <location>
        <begin position="27"/>
        <end position="150"/>
    </location>
</feature>
<dbReference type="InterPro" id="IPR050111">
    <property type="entry name" value="C-type_lectin/snaclec_domain"/>
</dbReference>
<dbReference type="Gene3D" id="3.10.100.10">
    <property type="entry name" value="Mannose-Binding Protein A, subunit A"/>
    <property type="match status" value="3"/>
</dbReference>
<dbReference type="InterPro" id="IPR016186">
    <property type="entry name" value="C-type_lectin-like/link_sf"/>
</dbReference>
<dbReference type="WBParaSite" id="MBELARI_LOCUS825">
    <property type="protein sequence ID" value="MBELARI_LOCUS825"/>
    <property type="gene ID" value="MBELARI_LOCUS825"/>
</dbReference>
<evidence type="ECO:0000313" key="2">
    <source>
        <dbReference type="Proteomes" id="UP000887575"/>
    </source>
</evidence>